<evidence type="ECO:0000256" key="1">
    <source>
        <dbReference type="ARBA" id="ARBA00001968"/>
    </source>
</evidence>
<name>A0A9P7BFD8_9ASCO</name>
<evidence type="ECO:0000256" key="2">
    <source>
        <dbReference type="ARBA" id="ARBA00022801"/>
    </source>
</evidence>
<evidence type="ECO:0008006" key="5">
    <source>
        <dbReference type="Google" id="ProtNLM"/>
    </source>
</evidence>
<evidence type="ECO:0000313" key="3">
    <source>
        <dbReference type="EMBL" id="KAG0687995.1"/>
    </source>
</evidence>
<dbReference type="SUPFAM" id="SSF52972">
    <property type="entry name" value="ITPase-like"/>
    <property type="match status" value="1"/>
</dbReference>
<dbReference type="HAMAP" id="MF_00528">
    <property type="entry name" value="Maf"/>
    <property type="match status" value="1"/>
</dbReference>
<dbReference type="NCBIfam" id="TIGR00172">
    <property type="entry name" value="maf"/>
    <property type="match status" value="1"/>
</dbReference>
<sequence length="219" mass="25129">MEVYEEIKKYELILCSSSPRRKDILKQIGFDPIIIKSKFAEDLDKSKYNDPIKYVEDTSFYKIMDIYENIHNINNNSSNNLKPKILLSADTVIICNNKIFEKPLNFENNVKMIKELRNFQKNGYKILIVTCCTLIKILINGKFTSKKFKSISEIHLIDNLSDLIIEEYCKSGEGLEVAGGFKIQGKGAILFDFIKGDFYNCVGLPASLVFEQISEIIND</sequence>
<dbReference type="AlphaFoldDB" id="A0A9P7BFD8"/>
<dbReference type="InterPro" id="IPR029001">
    <property type="entry name" value="ITPase-like_fam"/>
</dbReference>
<dbReference type="EMBL" id="PUHW01000193">
    <property type="protein sequence ID" value="KAG0687995.1"/>
    <property type="molecule type" value="Genomic_DNA"/>
</dbReference>
<keyword evidence="4" id="KW-1185">Reference proteome</keyword>
<protein>
    <recommendedName>
        <fullName evidence="5">Maf-like protein</fullName>
    </recommendedName>
</protein>
<gene>
    <name evidence="3" type="ORF">C6P40_001534</name>
</gene>
<evidence type="ECO:0000313" key="4">
    <source>
        <dbReference type="Proteomes" id="UP000697127"/>
    </source>
</evidence>
<dbReference type="OrthoDB" id="10267058at2759"/>
<comment type="cofactor">
    <cofactor evidence="1">
        <name>a divalent metal cation</name>
        <dbReference type="ChEBI" id="CHEBI:60240"/>
    </cofactor>
</comment>
<dbReference type="Gene3D" id="3.90.950.10">
    <property type="match status" value="1"/>
</dbReference>
<reference evidence="3" key="1">
    <citation type="submission" date="2020-11" db="EMBL/GenBank/DDBJ databases">
        <title>Kefir isolates.</title>
        <authorList>
            <person name="Marcisauskas S."/>
            <person name="Kim Y."/>
            <person name="Blasche S."/>
        </authorList>
    </citation>
    <scope>NUCLEOTIDE SEQUENCE</scope>
    <source>
        <strain evidence="3">Olga-1</strain>
    </source>
</reference>
<dbReference type="Pfam" id="PF02545">
    <property type="entry name" value="Maf"/>
    <property type="match status" value="1"/>
</dbReference>
<dbReference type="Proteomes" id="UP000697127">
    <property type="component" value="Unassembled WGS sequence"/>
</dbReference>
<dbReference type="PANTHER" id="PTHR43213">
    <property type="entry name" value="BIFUNCTIONAL DTTP/UTP PYROPHOSPHATASE/METHYLTRANSFERASE PROTEIN-RELATED"/>
    <property type="match status" value="1"/>
</dbReference>
<comment type="caution">
    <text evidence="3">The sequence shown here is derived from an EMBL/GenBank/DDBJ whole genome shotgun (WGS) entry which is preliminary data.</text>
</comment>
<accession>A0A9P7BFD8</accession>
<keyword evidence="2" id="KW-0378">Hydrolase</keyword>
<dbReference type="PIRSF" id="PIRSF006305">
    <property type="entry name" value="Maf"/>
    <property type="match status" value="1"/>
</dbReference>
<dbReference type="InterPro" id="IPR003697">
    <property type="entry name" value="Maf-like"/>
</dbReference>
<organism evidence="3 4">
    <name type="scientific">Pichia californica</name>
    <dbReference type="NCBI Taxonomy" id="460514"/>
    <lineage>
        <taxon>Eukaryota</taxon>
        <taxon>Fungi</taxon>
        <taxon>Dikarya</taxon>
        <taxon>Ascomycota</taxon>
        <taxon>Saccharomycotina</taxon>
        <taxon>Pichiomycetes</taxon>
        <taxon>Pichiales</taxon>
        <taxon>Pichiaceae</taxon>
        <taxon>Pichia</taxon>
    </lineage>
</organism>
<proteinExistence type="inferred from homology"/>
<dbReference type="PANTHER" id="PTHR43213:SF5">
    <property type="entry name" value="BIFUNCTIONAL DTTP_UTP PYROPHOSPHATASE_METHYLTRANSFERASE PROTEIN-RELATED"/>
    <property type="match status" value="1"/>
</dbReference>
<dbReference type="GO" id="GO:0047429">
    <property type="term" value="F:nucleoside triphosphate diphosphatase activity"/>
    <property type="evidence" value="ECO:0007669"/>
    <property type="project" value="InterPro"/>
</dbReference>